<dbReference type="Gene3D" id="2.20.230.10">
    <property type="entry name" value="Resuscitation-promoting factor rpfb"/>
    <property type="match status" value="7"/>
</dbReference>
<dbReference type="InterPro" id="IPR011505">
    <property type="entry name" value="Peptidase_M26_C_dom"/>
</dbReference>
<dbReference type="RefSeq" id="WP_125064820.1">
    <property type="nucleotide sequence ID" value="NZ_RRZO01000003.1"/>
</dbReference>
<evidence type="ECO:0000256" key="1">
    <source>
        <dbReference type="ARBA" id="ARBA00022670"/>
    </source>
</evidence>
<dbReference type="Pfam" id="PF07580">
    <property type="entry name" value="Peptidase_M26_C"/>
    <property type="match status" value="1"/>
</dbReference>
<dbReference type="EMBL" id="RRZO01000003">
    <property type="protein sequence ID" value="RRN52525.1"/>
    <property type="molecule type" value="Genomic_DNA"/>
</dbReference>
<dbReference type="GO" id="GO:0016020">
    <property type="term" value="C:membrane"/>
    <property type="evidence" value="ECO:0007669"/>
    <property type="project" value="InterPro"/>
</dbReference>
<name>A0A3R8NNB5_STRSU</name>
<keyword evidence="2" id="KW-0732">Signal</keyword>
<reference evidence="7 8" key="1">
    <citation type="submission" date="2018-11" db="EMBL/GenBank/DDBJ databases">
        <title>Changes in penicillin susceptibility of Streptococcus suis isolates by amino acid alterations in the penicillin-binding protein.</title>
        <authorList>
            <person name="Niemann L."/>
            <person name="Eichhorn I."/>
        </authorList>
    </citation>
    <scope>NUCLEOTIDE SEQUENCE [LARGE SCALE GENOMIC DNA]</scope>
    <source>
        <strain evidence="7 8">IMT40738</strain>
    </source>
</reference>
<dbReference type="SMART" id="SM01208">
    <property type="entry name" value="G5"/>
    <property type="match status" value="9"/>
</dbReference>
<sequence length="2495" mass="280481">MKEYRNSIFSIRKLSIGVVSLCIGTGLFLSSLTGLQVEASERIATVDQEIRFHYLLEEELSPEEKSRIVQQLPKDLRKEATYFLVYRPQSPKVLPATGEVVSHAATWLAAGFLVIAVQAIGSKKSRVVSLLYITLAGSALPLLQVDALQSHALAHFNQTVTVKAGDLLPDGKLELTSYDFVGYIVEDGKVDQTVSSEQAVEQVTKQPQILDSSHSNQTVLPEKAPVSEQVQTEETGLQLVTRYREEKIPLEIERLDVEDPNLALGETRLEAGQAGYRIQRYEEKWLGDQLQSSHLMETQEVVGKPEILYRGTKTTIVQEEVSQVPSDSPQATPPVRLDFQLKERVDRQVLSIPEERIETDRLAQGETEVEEGREGLLEITYQDVVVGGQVIASNELHRQETSPISRKVYVGTREKEEVPEPPIETLIPSDSPQATPPVRLDFQLKERVDRQVLSIPEERIETDRLAQGETEVEEGREGLLEITYQDVVVAGQVIASNELHRQETSPISRKVYVGTRVDSKEVPPLTHSLPSATLVSEEVAIPFDRIESEDPDMAQGTSRVEPGQDGLALVTYADLNGVRTLLTSEEIKPAKSEVTYRGSRVDSKEVAPLKHSLPSATLISEEVAIPFDRIELEDPDMAQGTSRVEPGQDGLALVTYADLNGVRTLLTSEEIKPAKSEVTYRGSRVEEVVEEEIPLVERIIELADQYTDYIWVEQAGYPGWRRRISHNGQVISEEVEPGQERIIHKGIKPIEGSLIEEESRSIAFSTIYQADPELEFGRREEFEGQSGQEVIAITYRTIKGQKAEELGRERIEYTPPVNKVIRVGTKPTEEVIRESLPPRYEADETTPVGQESPVSSGREKVTVYQTTYIVDEETGIVTSHRGQGQIRETGEAPLIRKGTKPTIETHREPLPVHYQADTSLLITSEPVRQEGRDRVTTITTTYTLNSSTGEVTANAPVSEVTDEGAATIVRVGAQPTVREESQSLPTIYRAREDKEPPYREEVVQGHARRIRYQTNYVVDPQTGNRTAQEEVQTELTPGRAAEVEVGTKATLVRENIQHRIIRQDDMDLPIGEEVAGPVGQDGSITRTTSYRLDERTGQLETLPVQVEEIPAIDQVIRVGKKVVEEPAKPLEKPSVVLGTDIHPAGLVVNENALGVNVYYRVTDPDKTLESVQLAIYDGDRLVKTLEQTTDFATENQIQVSDLQAYTSYQARLSFRYRTQDGQAEEQVATLPFDISPKAIELNRVSQRDLFYRNQQGELKQVTGLFQEPSDLSGYFVRYQTGDQKEFLWEVQSIQDRGDQFEVSISLPKLVQARNRADANQLEALDRFSIPKIQLAEGTYADFDQLVEAMRENPRGNFKLAADLVASPSSTGAYVENFSGRLEGLDGKTFRILQLTKPLFQNITGAQIEHILLENVALEGGDWPTAALAVTATNSQIRDVHVTGRVQSYAGAAGLVYNANASQFESVSFKGELVLSEHRTGNQITSGGLIGKLMSGSALRKAYVNLTSTFTPRLSMQDQLGAVVGYALLSTIDSVFVEGQVEKTTSGGTLAGIGTGGYGVTVSNLASALALPEEGFYSGLRTILPFQLNLQEGQATGRTGDNLQISWKSTEEIQQFLRERGLDLLVNPPQSAGSAENLAPSSQPDYHLLRNGREDRKIAYENMSKLLPFYDRHTIVRLGNQLADDSLFATKSIQSILALKDREVVSDFSDRPDQVNKLLVHFTDQDVQLFDLTYQGAFDQTGVLEYQFGENLLFTPYQWVTGATSSSILSTLRSSFESLDVESEAYAQKTRMDDYLQELRFTRGNPNLVISMKQLYLKHSQQQLKDQLEKELRSLIASQWVTGQPSAAIEGYIQEEIEKHKESIWLALTYLARYYAIDYDRLNTRNLATYHPNFYGQNLSTLDWLKQVGELTYKDLAPFRAPQTFESLFEKQLAQPSNLFDYLELNRRLFSPEQTDAAWFKQSSKAFMHEEASASRPDQPVQVYDQLKGHSDYHRYVLPLLNLPEEDQVYLVSLANVLVFGSYGRYVDHQLQQTQPTAYKAKVKEIQEQAIPKHARIWNNYMDFIKSLVSPEARQSIESKLITVREGYNIKDASGKPLAETNDRRRWAAEFGDSYRPIDDFFGPTELYYGTFNKSGAADFEFKKYIIYGNADLLTPTGNSTFTHEMTHILEDQILNLAGRRQGQESESYAMGLLQSIASSNAYYYGFNLTEELDSRASHNSSPSRLTSKEDLKDYLKGSFDTTYFLDALEAEELLKLPKAQQQTLLRRIELELGTAYSKNGQTYRDAHDKIRNLSQEEWQNIQLTKVEDLVTHNLQLANTINNVGIYLRDNDENYYFVPLYYPIYAGLLNNQGTVGGLQFRRTALELLAEKGWDQGFLPYVSNKLAQEAQANGRALTDSYIWEKIMPDYQDYASFKKARYQTSLSQKNAMKPIQIHWNGRQYDLQNGQAIQDLMRAAIKADVANPRTSFKRQQLKEVLYKAFHEASQEFRESIFLP</sequence>
<dbReference type="InterPro" id="IPR008006">
    <property type="entry name" value="Peptidase_M26_N_dom"/>
</dbReference>
<feature type="transmembrane region" description="Helical" evidence="5">
    <location>
        <begin position="12"/>
        <end position="32"/>
    </location>
</feature>
<dbReference type="GO" id="GO:0006508">
    <property type="term" value="P:proteolysis"/>
    <property type="evidence" value="ECO:0007669"/>
    <property type="project" value="UniProtKB-KW"/>
</dbReference>
<dbReference type="InterPro" id="IPR005877">
    <property type="entry name" value="YSIRK_signal_dom"/>
</dbReference>
<dbReference type="GO" id="GO:0005576">
    <property type="term" value="C:extracellular region"/>
    <property type="evidence" value="ECO:0007669"/>
    <property type="project" value="InterPro"/>
</dbReference>
<comment type="caution">
    <text evidence="7">The sequence shown here is derived from an EMBL/GenBank/DDBJ whole genome shotgun (WGS) entry which is preliminary data.</text>
</comment>
<keyword evidence="5" id="KW-1133">Transmembrane helix</keyword>
<dbReference type="GO" id="GO:0008270">
    <property type="term" value="F:zinc ion binding"/>
    <property type="evidence" value="ECO:0007669"/>
    <property type="project" value="InterPro"/>
</dbReference>
<gene>
    <name evidence="7" type="ORF">EI220_01480</name>
</gene>
<evidence type="ECO:0000256" key="3">
    <source>
        <dbReference type="ARBA" id="ARBA00022801"/>
    </source>
</evidence>
<dbReference type="PROSITE" id="PS51109">
    <property type="entry name" value="G5"/>
    <property type="match status" value="2"/>
</dbReference>
<dbReference type="Pfam" id="PF04650">
    <property type="entry name" value="YSIRK_signal"/>
    <property type="match status" value="1"/>
</dbReference>
<organism evidence="7 8">
    <name type="scientific">Streptococcus suis</name>
    <dbReference type="NCBI Taxonomy" id="1307"/>
    <lineage>
        <taxon>Bacteria</taxon>
        <taxon>Bacillati</taxon>
        <taxon>Bacillota</taxon>
        <taxon>Bacilli</taxon>
        <taxon>Lactobacillales</taxon>
        <taxon>Streptococcaceae</taxon>
        <taxon>Streptococcus</taxon>
    </lineage>
</organism>
<protein>
    <submittedName>
        <fullName evidence="7">YSIRK-type signal peptide-containing protein</fullName>
    </submittedName>
</protein>
<dbReference type="NCBIfam" id="TIGR01168">
    <property type="entry name" value="YSIRK_signal"/>
    <property type="match status" value="1"/>
</dbReference>
<dbReference type="Pfam" id="PF07501">
    <property type="entry name" value="G5"/>
    <property type="match status" value="5"/>
</dbReference>
<dbReference type="Pfam" id="PF05342">
    <property type="entry name" value="Peptidase_M26_N"/>
    <property type="match status" value="1"/>
</dbReference>
<proteinExistence type="predicted"/>
<evidence type="ECO:0000313" key="7">
    <source>
        <dbReference type="EMBL" id="RRN52525.1"/>
    </source>
</evidence>
<keyword evidence="5" id="KW-0472">Membrane</keyword>
<dbReference type="GO" id="GO:0004222">
    <property type="term" value="F:metalloendopeptidase activity"/>
    <property type="evidence" value="ECO:0007669"/>
    <property type="project" value="InterPro"/>
</dbReference>
<feature type="region of interest" description="Disordered" evidence="4">
    <location>
        <begin position="417"/>
        <end position="436"/>
    </location>
</feature>
<accession>A0A3R8NNB5</accession>
<keyword evidence="3" id="KW-0378">Hydrolase</keyword>
<evidence type="ECO:0000256" key="4">
    <source>
        <dbReference type="SAM" id="MobiDB-lite"/>
    </source>
</evidence>
<feature type="domain" description="G5" evidence="6">
    <location>
        <begin position="894"/>
        <end position="975"/>
    </location>
</feature>
<dbReference type="Proteomes" id="UP000278566">
    <property type="component" value="Unassembled WGS sequence"/>
</dbReference>
<dbReference type="Gene3D" id="2.160.20.110">
    <property type="match status" value="1"/>
</dbReference>
<dbReference type="InterPro" id="IPR011098">
    <property type="entry name" value="G5_dom"/>
</dbReference>
<evidence type="ECO:0000256" key="5">
    <source>
        <dbReference type="SAM" id="Phobius"/>
    </source>
</evidence>
<keyword evidence="1" id="KW-0645">Protease</keyword>
<feature type="domain" description="G5" evidence="6">
    <location>
        <begin position="747"/>
        <end position="827"/>
    </location>
</feature>
<keyword evidence="5" id="KW-0812">Transmembrane</keyword>
<evidence type="ECO:0000313" key="8">
    <source>
        <dbReference type="Proteomes" id="UP000278566"/>
    </source>
</evidence>
<evidence type="ECO:0000259" key="6">
    <source>
        <dbReference type="PROSITE" id="PS51109"/>
    </source>
</evidence>
<evidence type="ECO:0000256" key="2">
    <source>
        <dbReference type="ARBA" id="ARBA00022729"/>
    </source>
</evidence>